<sequence length="143" mass="15527">MPAASTTQITDLATTLRLACMRISRRVRFESSDAIAPHHFSVLVHLSKGERMPGELAALEKVSAPSMTRTIGGLVDLGYAARSVDADDKRCVRVAITDAGRAVLKDTLRSRNAWMATRVAGLTPREREVLAEASIILERLAAE</sequence>
<dbReference type="PROSITE" id="PS50995">
    <property type="entry name" value="HTH_MARR_2"/>
    <property type="match status" value="1"/>
</dbReference>
<dbReference type="SMART" id="SM00347">
    <property type="entry name" value="HTH_MARR"/>
    <property type="match status" value="1"/>
</dbReference>
<dbReference type="InterPro" id="IPR036388">
    <property type="entry name" value="WH-like_DNA-bd_sf"/>
</dbReference>
<dbReference type="AlphaFoldDB" id="W6JWV8"/>
<dbReference type="STRING" id="1193182.BN11_2330017"/>
<proteinExistence type="predicted"/>
<dbReference type="RefSeq" id="WP_048698577.1">
    <property type="nucleotide sequence ID" value="NZ_HG764815.1"/>
</dbReference>
<dbReference type="Proteomes" id="UP000035763">
    <property type="component" value="Unassembled WGS sequence"/>
</dbReference>
<dbReference type="Gene3D" id="1.10.10.10">
    <property type="entry name" value="Winged helix-like DNA-binding domain superfamily/Winged helix DNA-binding domain"/>
    <property type="match status" value="1"/>
</dbReference>
<evidence type="ECO:0000259" key="1">
    <source>
        <dbReference type="PROSITE" id="PS50995"/>
    </source>
</evidence>
<evidence type="ECO:0000313" key="3">
    <source>
        <dbReference type="Proteomes" id="UP000035763"/>
    </source>
</evidence>
<dbReference type="OrthoDB" id="9804055at2"/>
<dbReference type="InterPro" id="IPR052526">
    <property type="entry name" value="HTH-type_Bedaq_tolerance"/>
</dbReference>
<feature type="domain" description="HTH marR-type" evidence="1">
    <location>
        <begin position="9"/>
        <end position="142"/>
    </location>
</feature>
<comment type="caution">
    <text evidence="2">The sequence shown here is derived from an EMBL/GenBank/DDBJ whole genome shotgun (WGS) entry which is preliminary data.</text>
</comment>
<dbReference type="PANTHER" id="PTHR39515:SF2">
    <property type="entry name" value="HTH-TYPE TRANSCRIPTIONAL REGULATOR RV0880"/>
    <property type="match status" value="1"/>
</dbReference>
<protein>
    <submittedName>
        <fullName evidence="2">Regulatory protein MarR</fullName>
    </submittedName>
</protein>
<dbReference type="Pfam" id="PF12802">
    <property type="entry name" value="MarR_2"/>
    <property type="match status" value="1"/>
</dbReference>
<dbReference type="PANTHER" id="PTHR39515">
    <property type="entry name" value="CONSERVED PROTEIN"/>
    <property type="match status" value="1"/>
</dbReference>
<keyword evidence="3" id="KW-1185">Reference proteome</keyword>
<accession>W6JWV8</accession>
<organism evidence="2 3">
    <name type="scientific">Nostocoides australiense Ben110</name>
    <dbReference type="NCBI Taxonomy" id="1193182"/>
    <lineage>
        <taxon>Bacteria</taxon>
        <taxon>Bacillati</taxon>
        <taxon>Actinomycetota</taxon>
        <taxon>Actinomycetes</taxon>
        <taxon>Micrococcales</taxon>
        <taxon>Intrasporangiaceae</taxon>
        <taxon>Nostocoides</taxon>
    </lineage>
</organism>
<dbReference type="GO" id="GO:0003700">
    <property type="term" value="F:DNA-binding transcription factor activity"/>
    <property type="evidence" value="ECO:0007669"/>
    <property type="project" value="InterPro"/>
</dbReference>
<name>W6JWV8_9MICO</name>
<dbReference type="InterPro" id="IPR036390">
    <property type="entry name" value="WH_DNA-bd_sf"/>
</dbReference>
<dbReference type="InterPro" id="IPR000835">
    <property type="entry name" value="HTH_MarR-typ"/>
</dbReference>
<reference evidence="2 3" key="1">
    <citation type="journal article" date="2013" name="ISME J.">
        <title>A metabolic model for members of the genus Tetrasphaera involved in enhanced biological phosphorus removal.</title>
        <authorList>
            <person name="Kristiansen R."/>
            <person name="Nguyen H.T.T."/>
            <person name="Saunders A.M."/>
            <person name="Nielsen J.L."/>
            <person name="Wimmer R."/>
            <person name="Le V.Q."/>
            <person name="McIlroy S.J."/>
            <person name="Petrovski S."/>
            <person name="Seviour R.J."/>
            <person name="Calteau A."/>
            <person name="Nielsen K.L."/>
            <person name="Nielsen P.H."/>
        </authorList>
    </citation>
    <scope>NUCLEOTIDE SEQUENCE [LARGE SCALE GENOMIC DNA]</scope>
    <source>
        <strain evidence="2 3">Ben110</strain>
    </source>
</reference>
<dbReference type="EMBL" id="CAJA01000150">
    <property type="protein sequence ID" value="CCH73120.1"/>
    <property type="molecule type" value="Genomic_DNA"/>
</dbReference>
<evidence type="ECO:0000313" key="2">
    <source>
        <dbReference type="EMBL" id="CCH73120.1"/>
    </source>
</evidence>
<dbReference type="SUPFAM" id="SSF46785">
    <property type="entry name" value="Winged helix' DNA-binding domain"/>
    <property type="match status" value="1"/>
</dbReference>
<gene>
    <name evidence="2" type="ORF">BN11_2330017</name>
</gene>